<keyword evidence="2" id="KW-1185">Reference proteome</keyword>
<dbReference type="AlphaFoldDB" id="A0A0J9X5I1"/>
<protein>
    <submittedName>
        <fullName evidence="1">Uncharacterized protein</fullName>
    </submittedName>
</protein>
<evidence type="ECO:0000313" key="1">
    <source>
        <dbReference type="EMBL" id="CDO52414.1"/>
    </source>
</evidence>
<dbReference type="STRING" id="1173061.A0A0J9X5I1"/>
<name>A0A0J9X5I1_GEOCN</name>
<comment type="caution">
    <text evidence="1">The sequence shown here is derived from an EMBL/GenBank/DDBJ whole genome shotgun (WGS) entry which is preliminary data.</text>
</comment>
<dbReference type="EMBL" id="CCBN010000003">
    <property type="protein sequence ID" value="CDO52414.1"/>
    <property type="molecule type" value="Genomic_DNA"/>
</dbReference>
<reference evidence="1" key="1">
    <citation type="submission" date="2014-03" db="EMBL/GenBank/DDBJ databases">
        <authorList>
            <person name="Casaregola S."/>
        </authorList>
    </citation>
    <scope>NUCLEOTIDE SEQUENCE [LARGE SCALE GENOMIC DNA]</scope>
    <source>
        <strain evidence="1">CLIB 918</strain>
    </source>
</reference>
<evidence type="ECO:0000313" key="2">
    <source>
        <dbReference type="Proteomes" id="UP000242525"/>
    </source>
</evidence>
<proteinExistence type="predicted"/>
<gene>
    <name evidence="1" type="ORF">BN980_GECA03s01528g</name>
</gene>
<sequence length="303" mass="33284">MIDTDIKTEVIGTLPLRVIDSTGGEFDGNYSVSNIVSYYNNVYCSKQNHCTVIFAIEARAGLVQEINAVTPPHTGYTSPVQHIAVFIAMTKEGLTQRVDEYFAQSPVQHLFTVNKASEMQRPSHDTAMDTPGYCKLENWSLFSRELAPRSDDGVSDTCMARYHLCYPSYKPDANNCGLMLDVGGRERVRSVTKRSASGESSPSMDACDAPCSNSFVASCSEVKTAVPPSRWQHTGPLEPLALVTIPRSSQYRHVRIRLDRAVCARYLAVRFSNSAVHGNSNVDIESFSVRGIVDPGATTVTMV</sequence>
<accession>A0A0J9X5I1</accession>
<dbReference type="OrthoDB" id="2351940at2759"/>
<organism evidence="1 2">
    <name type="scientific">Geotrichum candidum</name>
    <name type="common">Oospora lactis</name>
    <name type="synonym">Dipodascus geotrichum</name>
    <dbReference type="NCBI Taxonomy" id="1173061"/>
    <lineage>
        <taxon>Eukaryota</taxon>
        <taxon>Fungi</taxon>
        <taxon>Dikarya</taxon>
        <taxon>Ascomycota</taxon>
        <taxon>Saccharomycotina</taxon>
        <taxon>Dipodascomycetes</taxon>
        <taxon>Dipodascales</taxon>
        <taxon>Dipodascaceae</taxon>
        <taxon>Geotrichum</taxon>
    </lineage>
</organism>
<dbReference type="Proteomes" id="UP000242525">
    <property type="component" value="Unassembled WGS sequence"/>
</dbReference>